<dbReference type="Proteomes" id="UP000032180">
    <property type="component" value="Chromosome 7"/>
</dbReference>
<dbReference type="InterPro" id="IPR056592">
    <property type="entry name" value="Beta-prop_At3g26010-like"/>
</dbReference>
<dbReference type="eggNOG" id="ENOG502QWH8">
    <property type="taxonomic scope" value="Eukaryota"/>
</dbReference>
<dbReference type="PANTHER" id="PTHR35546:SF105">
    <property type="entry name" value="OS05G0139200 PROTEIN"/>
    <property type="match status" value="1"/>
</dbReference>
<dbReference type="SMART" id="SM00256">
    <property type="entry name" value="FBOX"/>
    <property type="match status" value="1"/>
</dbReference>
<accession>A0A0D9WZU1</accession>
<dbReference type="InterPro" id="IPR001810">
    <property type="entry name" value="F-box_dom"/>
</dbReference>
<dbReference type="AlphaFoldDB" id="A0A0D9WZU1"/>
<proteinExistence type="predicted"/>
<reference evidence="3" key="2">
    <citation type="submission" date="2013-12" db="EMBL/GenBank/DDBJ databases">
        <authorList>
            <person name="Yu Y."/>
            <person name="Lee S."/>
            <person name="de Baynast K."/>
            <person name="Wissotski M."/>
            <person name="Liu L."/>
            <person name="Talag J."/>
            <person name="Goicoechea J."/>
            <person name="Angelova A."/>
            <person name="Jetty R."/>
            <person name="Kudrna D."/>
            <person name="Golser W."/>
            <person name="Rivera L."/>
            <person name="Zhang J."/>
            <person name="Wing R."/>
        </authorList>
    </citation>
    <scope>NUCLEOTIDE SEQUENCE</scope>
</reference>
<dbReference type="Gramene" id="LPERR07G14740.1">
    <property type="protein sequence ID" value="LPERR07G14740.1"/>
    <property type="gene ID" value="LPERR07G14740"/>
</dbReference>
<dbReference type="Pfam" id="PF00646">
    <property type="entry name" value="F-box"/>
    <property type="match status" value="1"/>
</dbReference>
<protein>
    <recommendedName>
        <fullName evidence="1">F-box domain-containing protein</fullName>
    </recommendedName>
</protein>
<dbReference type="SUPFAM" id="SSF75011">
    <property type="entry name" value="3-carboxy-cis,cis-mucoante lactonizing enzyme"/>
    <property type="match status" value="1"/>
</dbReference>
<dbReference type="Pfam" id="PF24750">
    <property type="entry name" value="b-prop_At3g26010-like"/>
    <property type="match status" value="1"/>
</dbReference>
<reference evidence="2 3" key="1">
    <citation type="submission" date="2012-08" db="EMBL/GenBank/DDBJ databases">
        <title>Oryza genome evolution.</title>
        <authorList>
            <person name="Wing R.A."/>
        </authorList>
    </citation>
    <scope>NUCLEOTIDE SEQUENCE</scope>
</reference>
<dbReference type="SUPFAM" id="SSF81383">
    <property type="entry name" value="F-box domain"/>
    <property type="match status" value="1"/>
</dbReference>
<dbReference type="PROSITE" id="PS50181">
    <property type="entry name" value="FBOX"/>
    <property type="match status" value="1"/>
</dbReference>
<dbReference type="STRING" id="77586.A0A0D9WZU1"/>
<sequence length="727" mass="83272">MSYSTQLTSIKVEALNTHVLTLIQPVRVQTNLRCPRPVTQHSQPCIHAYLTYKASTRNSLSSTPLLRAPPVACTKTNYVQHYTNLGHLYAFNADLDDVFKLSVWILEDYDTDNWILKHNINSLEVFGGNRYRLDFDYQLIAVHPECNLIFFIYGWQNTLMSYEMDRKEVRFIRHLGHDSRHPYLPYVFLVTGGHHRREFAGECARFPAILRAQQRSDAPSKADQRIERTHDKNLLRATTDKGHNRAMVRRNPAARLSDDLIVEILSRLPVRSVCRFKAVCRSWHNLIADRDNNRKLPQTLSGFLYTSFREDRIPNTAHHFADLTGKGMPLTCPSSFSLVDFCNGLLLCRCFQAGPCYSDGSRPFHCLVANPLTTEWVILPDACWDNDESRICLAFDPAVSPQFHVLEYVEGEGDGCVIAVQIYSSETGLWSVHESQWSDHVIARQCAGSRSVFLHGFLHSVAPTGEVLAVDMEGKKWREIHMPEPDDIYSIIHQTQGNLCAITVDPVDETKLSIWILEDYDTDNWILKHTVSTLRLFGGMGYHFDYNYHVIAVQPECNLLFFVYGQNNTLMSYEMDRNQLLGANEVVAVDMEGKKWRTFPMPVSDGDGIIHQTQGCLCAFVVDPDDGFKLTIWILEDYDTDNWILKHTVGTLRLFGGKKYRFGFDYQIIAVHPECNLVFFVYVWDNTLVAYEMDRKEVRVICDLGHDSSQPYLPYVPHFSGSLADGR</sequence>
<reference evidence="2" key="3">
    <citation type="submission" date="2015-04" db="UniProtKB">
        <authorList>
            <consortium name="EnsemblPlants"/>
        </authorList>
    </citation>
    <scope>IDENTIFICATION</scope>
</reference>
<feature type="domain" description="F-box" evidence="1">
    <location>
        <begin position="250"/>
        <end position="296"/>
    </location>
</feature>
<evidence type="ECO:0000259" key="1">
    <source>
        <dbReference type="PROSITE" id="PS50181"/>
    </source>
</evidence>
<dbReference type="Gene3D" id="1.20.1280.50">
    <property type="match status" value="1"/>
</dbReference>
<dbReference type="InterPro" id="IPR055290">
    <property type="entry name" value="At3g26010-like"/>
</dbReference>
<dbReference type="EnsemblPlants" id="LPERR07G14740.1">
    <property type="protein sequence ID" value="LPERR07G14740.1"/>
    <property type="gene ID" value="LPERR07G14740"/>
</dbReference>
<dbReference type="PANTHER" id="PTHR35546">
    <property type="entry name" value="F-BOX PROTEIN INTERACTION DOMAIN PROTEIN-RELATED"/>
    <property type="match status" value="1"/>
</dbReference>
<dbReference type="InterPro" id="IPR036047">
    <property type="entry name" value="F-box-like_dom_sf"/>
</dbReference>
<keyword evidence="3" id="KW-1185">Reference proteome</keyword>
<name>A0A0D9WZU1_9ORYZ</name>
<evidence type="ECO:0000313" key="2">
    <source>
        <dbReference type="EnsemblPlants" id="LPERR07G14740.1"/>
    </source>
</evidence>
<organism evidence="2 3">
    <name type="scientific">Leersia perrieri</name>
    <dbReference type="NCBI Taxonomy" id="77586"/>
    <lineage>
        <taxon>Eukaryota</taxon>
        <taxon>Viridiplantae</taxon>
        <taxon>Streptophyta</taxon>
        <taxon>Embryophyta</taxon>
        <taxon>Tracheophyta</taxon>
        <taxon>Spermatophyta</taxon>
        <taxon>Magnoliopsida</taxon>
        <taxon>Liliopsida</taxon>
        <taxon>Poales</taxon>
        <taxon>Poaceae</taxon>
        <taxon>BOP clade</taxon>
        <taxon>Oryzoideae</taxon>
        <taxon>Oryzeae</taxon>
        <taxon>Oryzinae</taxon>
        <taxon>Leersia</taxon>
    </lineage>
</organism>
<evidence type="ECO:0000313" key="3">
    <source>
        <dbReference type="Proteomes" id="UP000032180"/>
    </source>
</evidence>
<dbReference type="CDD" id="cd22157">
    <property type="entry name" value="F-box_AtFBW1-like"/>
    <property type="match status" value="1"/>
</dbReference>